<evidence type="ECO:0000313" key="3">
    <source>
        <dbReference type="EMBL" id="KAJ3226768.1"/>
    </source>
</evidence>
<dbReference type="PANTHER" id="PTHR19424:SF0">
    <property type="entry name" value="HEAT SHOCK FACTOR BINDING PROTEIN 1"/>
    <property type="match status" value="1"/>
</dbReference>
<evidence type="ECO:0000256" key="1">
    <source>
        <dbReference type="ARBA" id="ARBA00006349"/>
    </source>
</evidence>
<reference evidence="3" key="1">
    <citation type="submission" date="2020-05" db="EMBL/GenBank/DDBJ databases">
        <title>Phylogenomic resolution of chytrid fungi.</title>
        <authorList>
            <person name="Stajich J.E."/>
            <person name="Amses K."/>
            <person name="Simmons R."/>
            <person name="Seto K."/>
            <person name="Myers J."/>
            <person name="Bonds A."/>
            <person name="Quandt C.A."/>
            <person name="Barry K."/>
            <person name="Liu P."/>
            <person name="Grigoriev I."/>
            <person name="Longcore J.E."/>
            <person name="James T.Y."/>
        </authorList>
    </citation>
    <scope>NUCLEOTIDE SEQUENCE</scope>
    <source>
        <strain evidence="3">JEL0476</strain>
    </source>
</reference>
<dbReference type="Proteomes" id="UP001211065">
    <property type="component" value="Unassembled WGS sequence"/>
</dbReference>
<proteinExistence type="inferred from homology"/>
<feature type="region of interest" description="Disordered" evidence="2">
    <location>
        <begin position="65"/>
        <end position="86"/>
    </location>
</feature>
<comment type="similarity">
    <text evidence="1">Belongs to the HSBP1 family.</text>
</comment>
<evidence type="ECO:0000256" key="2">
    <source>
        <dbReference type="SAM" id="MobiDB-lite"/>
    </source>
</evidence>
<dbReference type="InterPro" id="IPR009643">
    <property type="entry name" value="HS1-bd"/>
</dbReference>
<dbReference type="AlphaFoldDB" id="A0AAD5U718"/>
<dbReference type="GO" id="GO:0003714">
    <property type="term" value="F:transcription corepressor activity"/>
    <property type="evidence" value="ECO:0007669"/>
    <property type="project" value="InterPro"/>
</dbReference>
<protein>
    <submittedName>
        <fullName evidence="3">Uncharacterized protein</fullName>
    </submittedName>
</protein>
<dbReference type="Pfam" id="PF06825">
    <property type="entry name" value="HSBP1"/>
    <property type="match status" value="1"/>
</dbReference>
<accession>A0AAD5U718</accession>
<dbReference type="GO" id="GO:0005829">
    <property type="term" value="C:cytosol"/>
    <property type="evidence" value="ECO:0007669"/>
    <property type="project" value="TreeGrafter"/>
</dbReference>
<dbReference type="EMBL" id="JADGJW010000029">
    <property type="protein sequence ID" value="KAJ3226768.1"/>
    <property type="molecule type" value="Genomic_DNA"/>
</dbReference>
<evidence type="ECO:0000313" key="4">
    <source>
        <dbReference type="Proteomes" id="UP001211065"/>
    </source>
</evidence>
<gene>
    <name evidence="3" type="ORF">HK099_004186</name>
</gene>
<dbReference type="Gene3D" id="1.20.5.430">
    <property type="match status" value="1"/>
</dbReference>
<dbReference type="PANTHER" id="PTHR19424">
    <property type="entry name" value="HEAT SHOCK FACTOR BINDING PROTEIN 1"/>
    <property type="match status" value="1"/>
</dbReference>
<sequence>MADKNNNNTNPETPQELTAFIETVIKQLYQKVNLKVLEKKLTFYLLVDDMGSRIDELEKSIGDLLQQTSADSTDNELEPNTKDPGN</sequence>
<dbReference type="GO" id="GO:0005634">
    <property type="term" value="C:nucleus"/>
    <property type="evidence" value="ECO:0007669"/>
    <property type="project" value="TreeGrafter"/>
</dbReference>
<comment type="caution">
    <text evidence="3">The sequence shown here is derived from an EMBL/GenBank/DDBJ whole genome shotgun (WGS) entry which is preliminary data.</text>
</comment>
<keyword evidence="4" id="KW-1185">Reference proteome</keyword>
<name>A0AAD5U718_9FUNG</name>
<organism evidence="3 4">
    <name type="scientific">Clydaea vesicula</name>
    <dbReference type="NCBI Taxonomy" id="447962"/>
    <lineage>
        <taxon>Eukaryota</taxon>
        <taxon>Fungi</taxon>
        <taxon>Fungi incertae sedis</taxon>
        <taxon>Chytridiomycota</taxon>
        <taxon>Chytridiomycota incertae sedis</taxon>
        <taxon>Chytridiomycetes</taxon>
        <taxon>Lobulomycetales</taxon>
        <taxon>Lobulomycetaceae</taxon>
        <taxon>Clydaea</taxon>
    </lineage>
</organism>
<dbReference type="GO" id="GO:0070370">
    <property type="term" value="P:cellular heat acclimation"/>
    <property type="evidence" value="ECO:0007669"/>
    <property type="project" value="TreeGrafter"/>
</dbReference>